<feature type="domain" description="DUF7745" evidence="2">
    <location>
        <begin position="174"/>
        <end position="239"/>
    </location>
</feature>
<organism evidence="3 4">
    <name type="scientific">Gossypium klotzschianum</name>
    <dbReference type="NCBI Taxonomy" id="34286"/>
    <lineage>
        <taxon>Eukaryota</taxon>
        <taxon>Viridiplantae</taxon>
        <taxon>Streptophyta</taxon>
        <taxon>Embryophyta</taxon>
        <taxon>Tracheophyta</taxon>
        <taxon>Spermatophyta</taxon>
        <taxon>Magnoliopsida</taxon>
        <taxon>eudicotyledons</taxon>
        <taxon>Gunneridae</taxon>
        <taxon>Pentapetalae</taxon>
        <taxon>rosids</taxon>
        <taxon>malvids</taxon>
        <taxon>Malvales</taxon>
        <taxon>Malvaceae</taxon>
        <taxon>Malvoideae</taxon>
        <taxon>Gossypium</taxon>
    </lineage>
</organism>
<dbReference type="EMBL" id="JABFAB010237074">
    <property type="protein sequence ID" value="MBA0670552.1"/>
    <property type="molecule type" value="Genomic_DNA"/>
</dbReference>
<evidence type="ECO:0000259" key="2">
    <source>
        <dbReference type="Pfam" id="PF24924"/>
    </source>
</evidence>
<reference evidence="3 4" key="1">
    <citation type="journal article" date="2019" name="Genome Biol. Evol.">
        <title>Insights into the evolution of the New World diploid cottons (Gossypium, subgenus Houzingenia) based on genome sequencing.</title>
        <authorList>
            <person name="Grover C.E."/>
            <person name="Arick M.A. 2nd"/>
            <person name="Thrash A."/>
            <person name="Conover J.L."/>
            <person name="Sanders W.S."/>
            <person name="Peterson D.G."/>
            <person name="Frelichowski J.E."/>
            <person name="Scheffler J.A."/>
            <person name="Scheffler B.E."/>
            <person name="Wendel J.F."/>
        </authorList>
    </citation>
    <scope>NUCLEOTIDE SEQUENCE [LARGE SCALE GENOMIC DNA]</scope>
    <source>
        <strain evidence="3">57</strain>
        <tissue evidence="3">Leaf</tissue>
    </source>
</reference>
<feature type="domain" description="DUF7745" evidence="2">
    <location>
        <begin position="24"/>
        <end position="161"/>
    </location>
</feature>
<name>A0A7J8W6M7_9ROSI</name>
<sequence>MENGFLDKLEDNAAVQTRSEAIQQEKSYGDLPYLLNIKVDKHLFRALAQFWNSAYSCFTFGAGDLVPTVEEYMDLLCCSKIQADRVYLRAVNVPTFLKKLVNITKMSEQWVVVQIKQKGDSKCIHWKNLRDLILAHPDVKRKVDVFALSVYSLVVFPKALDTLMKQSPIFLTDWIRRCGNFDWVPLLGIWGAIGYAPLLVLRQYRSRQFVPATQGLAQCKFSYKGDGYKKKIREISNAWY</sequence>
<keyword evidence="1" id="KW-0812">Transmembrane</keyword>
<dbReference type="Pfam" id="PF24924">
    <property type="entry name" value="DUF7745"/>
    <property type="match status" value="2"/>
</dbReference>
<accession>A0A7J8W6M7</accession>
<keyword evidence="1" id="KW-1133">Transmembrane helix</keyword>
<evidence type="ECO:0000313" key="4">
    <source>
        <dbReference type="Proteomes" id="UP000593573"/>
    </source>
</evidence>
<dbReference type="OrthoDB" id="1430424at2759"/>
<dbReference type="PANTHER" id="PTHR48200">
    <property type="entry name" value="PROTEIN, PUTATIVE-RELATED"/>
    <property type="match status" value="1"/>
</dbReference>
<dbReference type="PANTHER" id="PTHR48200:SF1">
    <property type="entry name" value="AMINOTRANSFERASE-LIKE PLANT MOBILE DOMAIN-CONTAINING PROTEIN"/>
    <property type="match status" value="1"/>
</dbReference>
<protein>
    <recommendedName>
        <fullName evidence="2">DUF7745 domain-containing protein</fullName>
    </recommendedName>
</protein>
<dbReference type="Proteomes" id="UP000593573">
    <property type="component" value="Unassembled WGS sequence"/>
</dbReference>
<dbReference type="InterPro" id="IPR056647">
    <property type="entry name" value="DUF7745"/>
</dbReference>
<keyword evidence="4" id="KW-1185">Reference proteome</keyword>
<evidence type="ECO:0000313" key="3">
    <source>
        <dbReference type="EMBL" id="MBA0670552.1"/>
    </source>
</evidence>
<keyword evidence="1" id="KW-0472">Membrane</keyword>
<feature type="transmembrane region" description="Helical" evidence="1">
    <location>
        <begin position="183"/>
        <end position="201"/>
    </location>
</feature>
<proteinExistence type="predicted"/>
<comment type="caution">
    <text evidence="3">The sequence shown here is derived from an EMBL/GenBank/DDBJ whole genome shotgun (WGS) entry which is preliminary data.</text>
</comment>
<dbReference type="AlphaFoldDB" id="A0A7J8W6M7"/>
<gene>
    <name evidence="3" type="ORF">Goklo_024088</name>
</gene>
<evidence type="ECO:0000256" key="1">
    <source>
        <dbReference type="SAM" id="Phobius"/>
    </source>
</evidence>